<name>A0A840CX68_9BACE</name>
<dbReference type="AlphaFoldDB" id="A0A840CX68"/>
<evidence type="ECO:0000313" key="2">
    <source>
        <dbReference type="Proteomes" id="UP000560658"/>
    </source>
</evidence>
<dbReference type="Proteomes" id="UP000560658">
    <property type="component" value="Unassembled WGS sequence"/>
</dbReference>
<proteinExistence type="predicted"/>
<accession>A0A840CX68</accession>
<evidence type="ECO:0000313" key="1">
    <source>
        <dbReference type="EMBL" id="MBB4044470.1"/>
    </source>
</evidence>
<organism evidence="1 2">
    <name type="scientific">Bacteroides reticulotermitis</name>
    <dbReference type="NCBI Taxonomy" id="1133319"/>
    <lineage>
        <taxon>Bacteria</taxon>
        <taxon>Pseudomonadati</taxon>
        <taxon>Bacteroidota</taxon>
        <taxon>Bacteroidia</taxon>
        <taxon>Bacteroidales</taxon>
        <taxon>Bacteroidaceae</taxon>
        <taxon>Bacteroides</taxon>
    </lineage>
</organism>
<protein>
    <submittedName>
        <fullName evidence="1">Uncharacterized protein</fullName>
    </submittedName>
</protein>
<reference evidence="1" key="1">
    <citation type="submission" date="2020-08" db="EMBL/GenBank/DDBJ databases">
        <title>Genomic Encyclopedia of Type Strains, Phase IV (KMG-IV): sequencing the most valuable type-strain genomes for metagenomic binning, comparative biology and taxonomic classification.</title>
        <authorList>
            <person name="Goeker M."/>
        </authorList>
    </citation>
    <scope>NUCLEOTIDE SEQUENCE [LARGE SCALE GENOMIC DNA]</scope>
    <source>
        <strain evidence="1">DSM 105720</strain>
    </source>
</reference>
<dbReference type="EMBL" id="JACIER010000008">
    <property type="protein sequence ID" value="MBB4044470.1"/>
    <property type="molecule type" value="Genomic_DNA"/>
</dbReference>
<keyword evidence="2" id="KW-1185">Reference proteome</keyword>
<sequence length="76" mass="8429">MTTYSSKTSCIIFFSGFGDGIRNASPLHGFCLVCKKSKNLSSLREIEGSKFYAFADDPILLFQAERSEEDIKNIGP</sequence>
<comment type="caution">
    <text evidence="1">The sequence shown here is derived from an EMBL/GenBank/DDBJ whole genome shotgun (WGS) entry which is preliminary data.</text>
</comment>
<gene>
    <name evidence="1" type="ORF">GGR06_002264</name>
</gene>